<feature type="transmembrane region" description="Helical" evidence="20">
    <location>
        <begin position="992"/>
        <end position="1015"/>
    </location>
</feature>
<dbReference type="Proteomes" id="UP000289738">
    <property type="component" value="Chromosome A08"/>
</dbReference>
<keyword evidence="10" id="KW-0547">Nucleotide-binding</keyword>
<feature type="transmembrane region" description="Helical" evidence="20">
    <location>
        <begin position="1791"/>
        <end position="1813"/>
    </location>
</feature>
<evidence type="ECO:0000256" key="19">
    <source>
        <dbReference type="ARBA" id="ARBA00048679"/>
    </source>
</evidence>
<dbReference type="PANTHER" id="PTHR27002:SF616">
    <property type="entry name" value="RECEPTOR-LIKE SERINE_THREONINE-PROTEIN KINASE"/>
    <property type="match status" value="1"/>
</dbReference>
<comment type="catalytic activity">
    <reaction evidence="19">
        <text>L-seryl-[protein] + ATP = O-phospho-L-seryl-[protein] + ADP + H(+)</text>
        <dbReference type="Rhea" id="RHEA:17989"/>
        <dbReference type="Rhea" id="RHEA-COMP:9863"/>
        <dbReference type="Rhea" id="RHEA-COMP:11604"/>
        <dbReference type="ChEBI" id="CHEBI:15378"/>
        <dbReference type="ChEBI" id="CHEBI:29999"/>
        <dbReference type="ChEBI" id="CHEBI:30616"/>
        <dbReference type="ChEBI" id="CHEBI:83421"/>
        <dbReference type="ChEBI" id="CHEBI:456216"/>
        <dbReference type="EC" id="2.7.11.1"/>
    </reaction>
</comment>
<dbReference type="GO" id="GO:0005886">
    <property type="term" value="C:plasma membrane"/>
    <property type="evidence" value="ECO:0007669"/>
    <property type="project" value="UniProtKB-SubCell"/>
</dbReference>
<evidence type="ECO:0000256" key="15">
    <source>
        <dbReference type="ARBA" id="ARBA00023157"/>
    </source>
</evidence>
<dbReference type="PANTHER" id="PTHR27002">
    <property type="entry name" value="RECEPTOR-LIKE SERINE/THREONINE-PROTEIN KINASE SD1-8"/>
    <property type="match status" value="1"/>
</dbReference>
<evidence type="ECO:0000256" key="20">
    <source>
        <dbReference type="SAM" id="Phobius"/>
    </source>
</evidence>
<evidence type="ECO:0000313" key="24">
    <source>
        <dbReference type="EMBL" id="RYR43703.1"/>
    </source>
</evidence>
<keyword evidence="15" id="KW-1015">Disulfide bond</keyword>
<dbReference type="Pfam" id="PF00954">
    <property type="entry name" value="S_locus_glycop"/>
    <property type="match status" value="2"/>
</dbReference>
<evidence type="ECO:0000259" key="21">
    <source>
        <dbReference type="PROSITE" id="PS50011"/>
    </source>
</evidence>
<dbReference type="PROSITE" id="PS50927">
    <property type="entry name" value="BULB_LECTIN"/>
    <property type="match status" value="2"/>
</dbReference>
<sequence length="2164" mass="244364">MANSFFNMPISVITFFFFFFFFYLLLFTSAANNTITHSQSLTENQTLLSINTTFQLGFFTPNNSKNRYLGIWYNNLPVQTVVWVANREKPITTNIPSVLKINTTQNSTTLVVLQDNSVIWSIPPSRRASNPVLQLLDSGNLVLREQDDKNEKNYLWQSFDYPSDTLLSGMKLGKNLKTGLDRRVTVWKTVDDPSLGNLTWMMEVTTWPHPIQTTGSKKQFDSGPWNGLVYSSMPTRIRQPTFDYVYVSNEDEVYFMFHLVNNSVPTRMVLDATSYKRQYSVWDYGSQEWKVYNSLPRDFCEQYGVCGPNGNCDLSKVPAQACDCLRGFRPKSPEEWNRQNRSDGCLRDKPLNCGGDKFVKYEKMKVPDTVNCWYLNESMNLDECRTKCLGNCSCVAYTNSDIRGEGSGCALWSGDLYDLRILPDAGQDLYIRVPASELESNNGRKVKIGVGVGVSVGVLCGLLLAFCLIWKRRKRATLKETNAALKDQSKEEQEEDPEVPLYDLSVIASSTDNFSDKNKLGEGGFGPVFKGTLENGQRIAVKRLSVSSGQGIKEFKNEIALIAKLQHRNLVKLHGYCIQNEEKLLIYEYMPNKSLDFFIFDQTQRTVLDWPRRFHIICGIARGLLYLHQDSRLRIIHRDLKASNVLLDDEMNPKISDFGLARILGGDQTADSTRRVVGTYGYIAPEYAIDGNFSIKSDVFSFGVLLLEIISGRKNREHNQKESTSLIGHAWNLWIQERPLDLVGEYLKESCNASEVLRCIHISFLCLQQHPHDRPEMSSVILMLGSEIGLPKPKQPALFVREYSSSNKEYSSSNKSNLASVNELSISNVEAPSSSNSSSSGLNKNDSTTICDQYSRVCGPNGNCDEAKTCVCLDGFTPKSPTDYAYYLNFTQGCVRNKPLNCSTDVFVRYSSLKEPSGGYSLSNQQDCMGKCKSNCSCMAYNVILGGCKLWNGDLFDVRLVKQGGQDLYIRMAVSEEQEKSGGRKHGRKEGAVVGIVVGSTIVISMIIIASWYMLRKKTASKALERLRIDELVTHHTNVQKEDMGLPLFDLSTIAMATNNFSPNNKLGEGGFGPVYKGILEDGQQIAVKRLSSSSGQGLNEFKTEVKLIARLQHRNLVKLFGCCIQEEEKLLIYEYMPNKSLDYFIFDQERRSTLDWSKRFNIISGIAKGLLYLHQDSRLRIIHRDLKTSNILLDIKMEPKISDFGLARTFGGDQSKANTRRIVGTFGYMAPEYAVNGLFSIKSDVFSFGILLLEIVSGKRNRRLFYASDNDESLYENAWDLWKQGRSLELVDECLKDSWNLSEVQRCIHIGLLCAQQYPHDRPTMSSVVLMLGSEVDLPQPKAPTFFLCEPFDGSSSSTCKNELSITEMEARFYLLLFQISQTIAETDTITHFHSLSKNQTLVSKTGQFELGFFTLDNSTNRYYLGIWYKNIPGQTIVWVANREKPATKPNSLLFIINNTTENTLLLSQDNNTVLWSVSVSRQPKNPILQLLDSGNLVLTEEKNYLWQSFDYPGDTLLPGMKLGKDLKTGFDRRVTAWKNNKDPSPGTLNWGMDVTKWPEPMQRIGSMKQFNSGPWIGVGYGSKPTIKRQAFFSLVFVSNEDEVYFAFHLDNNSVPVRMVLDQATYKRLYFVWIDSDQQWQVYVSLPRDSCERYSVCGPNSNCDWNTSAVDACACLRGFRPNSAGGCLRDKPLQCESDEFVKYEKMKVPDTENCWYLNQSMNLVDCRDKCLMNCSCVAYANSDIRGEGSGCALWFGDINDLRILPDAGQDLYIRVPASELERNNGRNVKIGVAVGVTIGVLCGLLLALCLIWKRRKRAILKEAIVAFVDHSEEDTEVQFYDLSVIASSTDNFSDKNKLGEGGFGPVFMGTLENGQRIAAKRLSIGSGQGAEEFKNEIALIAKLQHRNLVKLKGYCIQNEEKLLIYEYMPNKSLDFFILDQTQRMLLDWPTRFDIICGIARGLLYLHQDSRLRIIHRDLKASNVLLDDKMNPKISDFGLARILGEDKTAEITHRIVGTYGYIAPEYAIDGNFSVKSDVYSFGVLLLEIVSGKKNTGGHEKENTNLTGHAWNLWMEGRPLDLISEDLKESCNSSEALRCIQISFLCLQQNPHERPSMSSVVMMLGSEICLPQPKQPALFVREYSSPNKSNLLSTNELSMSILEPR</sequence>
<evidence type="ECO:0000256" key="10">
    <source>
        <dbReference type="ARBA" id="ARBA00022741"/>
    </source>
</evidence>
<proteinExistence type="predicted"/>
<keyword evidence="9" id="KW-0430">Lectin</keyword>
<evidence type="ECO:0000256" key="3">
    <source>
        <dbReference type="ARBA" id="ARBA00022475"/>
    </source>
</evidence>
<evidence type="ECO:0000256" key="18">
    <source>
        <dbReference type="ARBA" id="ARBA00047899"/>
    </source>
</evidence>
<dbReference type="FunFam" id="2.90.10.10:FF:000009">
    <property type="entry name" value="Receptor-like serine/threonine-protein kinase SD1-8"/>
    <property type="match status" value="1"/>
</dbReference>
<evidence type="ECO:0000259" key="23">
    <source>
        <dbReference type="PROSITE" id="PS50948"/>
    </source>
</evidence>
<dbReference type="GO" id="GO:0030246">
    <property type="term" value="F:carbohydrate binding"/>
    <property type="evidence" value="ECO:0007669"/>
    <property type="project" value="UniProtKB-KW"/>
</dbReference>
<evidence type="ECO:0000256" key="12">
    <source>
        <dbReference type="ARBA" id="ARBA00022840"/>
    </source>
</evidence>
<dbReference type="Gene3D" id="3.30.200.20">
    <property type="entry name" value="Phosphorylase Kinase, domain 1"/>
    <property type="match status" value="3"/>
</dbReference>
<dbReference type="PROSITE" id="PS00108">
    <property type="entry name" value="PROTEIN_KINASE_ST"/>
    <property type="match status" value="3"/>
</dbReference>
<dbReference type="SMART" id="SM00108">
    <property type="entry name" value="B_lectin"/>
    <property type="match status" value="2"/>
</dbReference>
<keyword evidence="4" id="KW-0723">Serine/threonine-protein kinase</keyword>
<keyword evidence="3" id="KW-1003">Cell membrane</keyword>
<dbReference type="PROSITE" id="PS50011">
    <property type="entry name" value="PROTEIN_KINASE_DOM"/>
    <property type="match status" value="3"/>
</dbReference>
<feature type="domain" description="Apple" evidence="23">
    <location>
        <begin position="353"/>
        <end position="434"/>
    </location>
</feature>
<dbReference type="InterPro" id="IPR011009">
    <property type="entry name" value="Kinase-like_dom_sf"/>
</dbReference>
<accession>A0A445BY98</accession>
<dbReference type="SUPFAM" id="SSF56112">
    <property type="entry name" value="Protein kinase-like (PK-like)"/>
    <property type="match status" value="3"/>
</dbReference>
<dbReference type="CDD" id="cd01098">
    <property type="entry name" value="PAN_AP_plant"/>
    <property type="match status" value="3"/>
</dbReference>
<keyword evidence="13 20" id="KW-1133">Transmembrane helix</keyword>
<dbReference type="CDD" id="cd00028">
    <property type="entry name" value="B_lectin"/>
    <property type="match status" value="2"/>
</dbReference>
<dbReference type="Pfam" id="PF08276">
    <property type="entry name" value="PAN_2"/>
    <property type="match status" value="3"/>
</dbReference>
<dbReference type="CDD" id="cd14066">
    <property type="entry name" value="STKc_IRAK"/>
    <property type="match status" value="3"/>
</dbReference>
<evidence type="ECO:0000256" key="7">
    <source>
        <dbReference type="ARBA" id="ARBA00022692"/>
    </source>
</evidence>
<dbReference type="InterPro" id="IPR003609">
    <property type="entry name" value="Pan_app"/>
</dbReference>
<feature type="transmembrane region" description="Helical" evidence="20">
    <location>
        <begin position="448"/>
        <end position="470"/>
    </location>
</feature>
<dbReference type="EMBL" id="SDMP01000008">
    <property type="protein sequence ID" value="RYR43703.1"/>
    <property type="molecule type" value="Genomic_DNA"/>
</dbReference>
<dbReference type="FunFam" id="3.30.200.20:FF:000195">
    <property type="entry name" value="G-type lectin S-receptor-like serine/threonine-protein kinase"/>
    <property type="match status" value="2"/>
</dbReference>
<dbReference type="InterPro" id="IPR000719">
    <property type="entry name" value="Prot_kinase_dom"/>
</dbReference>
<dbReference type="InterPro" id="IPR008271">
    <property type="entry name" value="Ser/Thr_kinase_AS"/>
</dbReference>
<dbReference type="SUPFAM" id="SSF51110">
    <property type="entry name" value="alpha-D-mannose-specific plant lectins"/>
    <property type="match status" value="2"/>
</dbReference>
<dbReference type="GO" id="GO:0004674">
    <property type="term" value="F:protein serine/threonine kinase activity"/>
    <property type="evidence" value="ECO:0007669"/>
    <property type="project" value="UniProtKB-KW"/>
</dbReference>
<dbReference type="SMART" id="SM00473">
    <property type="entry name" value="PAN_AP"/>
    <property type="match status" value="3"/>
</dbReference>
<dbReference type="GO" id="GO:0048544">
    <property type="term" value="P:recognition of pollen"/>
    <property type="evidence" value="ECO:0007669"/>
    <property type="project" value="InterPro"/>
</dbReference>
<keyword evidence="12" id="KW-0067">ATP-binding</keyword>
<dbReference type="EC" id="2.7.11.1" evidence="2"/>
<dbReference type="InterPro" id="IPR001480">
    <property type="entry name" value="Bulb-type_lectin_dom"/>
</dbReference>
<feature type="domain" description="Bulb-type lectin" evidence="22">
    <location>
        <begin position="32"/>
        <end position="156"/>
    </location>
</feature>
<dbReference type="Gene3D" id="2.90.10.10">
    <property type="entry name" value="Bulb-type lectin domain"/>
    <property type="match status" value="2"/>
</dbReference>
<organism evidence="24 25">
    <name type="scientific">Arachis hypogaea</name>
    <name type="common">Peanut</name>
    <dbReference type="NCBI Taxonomy" id="3818"/>
    <lineage>
        <taxon>Eukaryota</taxon>
        <taxon>Viridiplantae</taxon>
        <taxon>Streptophyta</taxon>
        <taxon>Embryophyta</taxon>
        <taxon>Tracheophyta</taxon>
        <taxon>Spermatophyta</taxon>
        <taxon>Magnoliopsida</taxon>
        <taxon>eudicotyledons</taxon>
        <taxon>Gunneridae</taxon>
        <taxon>Pentapetalae</taxon>
        <taxon>rosids</taxon>
        <taxon>fabids</taxon>
        <taxon>Fabales</taxon>
        <taxon>Fabaceae</taxon>
        <taxon>Papilionoideae</taxon>
        <taxon>50 kb inversion clade</taxon>
        <taxon>dalbergioids sensu lato</taxon>
        <taxon>Dalbergieae</taxon>
        <taxon>Pterocarpus clade</taxon>
        <taxon>Arachis</taxon>
    </lineage>
</organism>
<dbReference type="STRING" id="3818.A0A445BY98"/>
<keyword evidence="16" id="KW-0675">Receptor</keyword>
<evidence type="ECO:0000256" key="9">
    <source>
        <dbReference type="ARBA" id="ARBA00022734"/>
    </source>
</evidence>
<comment type="catalytic activity">
    <reaction evidence="18">
        <text>L-threonyl-[protein] + ATP = O-phospho-L-threonyl-[protein] + ADP + H(+)</text>
        <dbReference type="Rhea" id="RHEA:46608"/>
        <dbReference type="Rhea" id="RHEA-COMP:11060"/>
        <dbReference type="Rhea" id="RHEA-COMP:11605"/>
        <dbReference type="ChEBI" id="CHEBI:15378"/>
        <dbReference type="ChEBI" id="CHEBI:30013"/>
        <dbReference type="ChEBI" id="CHEBI:30616"/>
        <dbReference type="ChEBI" id="CHEBI:61977"/>
        <dbReference type="ChEBI" id="CHEBI:456216"/>
        <dbReference type="EC" id="2.7.11.1"/>
    </reaction>
</comment>
<keyword evidence="14 20" id="KW-0472">Membrane</keyword>
<dbReference type="GO" id="GO:0005524">
    <property type="term" value="F:ATP binding"/>
    <property type="evidence" value="ECO:0007669"/>
    <property type="project" value="UniProtKB-KW"/>
</dbReference>
<keyword evidence="6" id="KW-0808">Transferase</keyword>
<evidence type="ECO:0000256" key="2">
    <source>
        <dbReference type="ARBA" id="ARBA00012513"/>
    </source>
</evidence>
<feature type="domain" description="Protein kinase" evidence="21">
    <location>
        <begin position="514"/>
        <end position="798"/>
    </location>
</feature>
<evidence type="ECO:0000256" key="16">
    <source>
        <dbReference type="ARBA" id="ARBA00023170"/>
    </source>
</evidence>
<dbReference type="InterPro" id="IPR000858">
    <property type="entry name" value="S_locus_glycoprot_dom"/>
</dbReference>
<keyword evidence="11" id="KW-0418">Kinase</keyword>
<reference evidence="24 25" key="1">
    <citation type="submission" date="2019-01" db="EMBL/GenBank/DDBJ databases">
        <title>Sequencing of cultivated peanut Arachis hypogaea provides insights into genome evolution and oil improvement.</title>
        <authorList>
            <person name="Chen X."/>
        </authorList>
    </citation>
    <scope>NUCLEOTIDE SEQUENCE [LARGE SCALE GENOMIC DNA]</scope>
    <source>
        <strain evidence="25">cv. Fuhuasheng</strain>
        <tissue evidence="24">Leaves</tissue>
    </source>
</reference>
<dbReference type="SMART" id="SM00220">
    <property type="entry name" value="S_TKc"/>
    <property type="match status" value="3"/>
</dbReference>
<dbReference type="Pfam" id="PF07714">
    <property type="entry name" value="PK_Tyr_Ser-Thr"/>
    <property type="match status" value="3"/>
</dbReference>
<feature type="domain" description="Protein kinase" evidence="21">
    <location>
        <begin position="1061"/>
        <end position="1347"/>
    </location>
</feature>
<gene>
    <name evidence="24" type="ORF">Ahy_A08g040108</name>
</gene>
<keyword evidence="5" id="KW-0597">Phosphoprotein</keyword>
<evidence type="ECO:0000259" key="22">
    <source>
        <dbReference type="PROSITE" id="PS50927"/>
    </source>
</evidence>
<evidence type="ECO:0000256" key="4">
    <source>
        <dbReference type="ARBA" id="ARBA00022527"/>
    </source>
</evidence>
<keyword evidence="8" id="KW-0732">Signal</keyword>
<evidence type="ECO:0000256" key="1">
    <source>
        <dbReference type="ARBA" id="ARBA00004251"/>
    </source>
</evidence>
<dbReference type="PROSITE" id="PS50948">
    <property type="entry name" value="PAN"/>
    <property type="match status" value="3"/>
</dbReference>
<feature type="domain" description="Protein kinase" evidence="21">
    <location>
        <begin position="1853"/>
        <end position="2137"/>
    </location>
</feature>
<dbReference type="InterPro" id="IPR036426">
    <property type="entry name" value="Bulb-type_lectin_dom_sf"/>
</dbReference>
<evidence type="ECO:0000256" key="8">
    <source>
        <dbReference type="ARBA" id="ARBA00022729"/>
    </source>
</evidence>
<keyword evidence="17" id="KW-0325">Glycoprotein</keyword>
<dbReference type="Pfam" id="PF01453">
    <property type="entry name" value="B_lectin"/>
    <property type="match status" value="2"/>
</dbReference>
<feature type="domain" description="Apple" evidence="23">
    <location>
        <begin position="1696"/>
        <end position="1777"/>
    </location>
</feature>
<name>A0A445BY98_ARAHY</name>
<evidence type="ECO:0000256" key="14">
    <source>
        <dbReference type="ARBA" id="ARBA00023136"/>
    </source>
</evidence>
<dbReference type="FunFam" id="2.90.10.10:FF:000001">
    <property type="entry name" value="G-type lectin S-receptor-like serine/threonine-protein kinase"/>
    <property type="match status" value="1"/>
</dbReference>
<comment type="caution">
    <text evidence="24">The sequence shown here is derived from an EMBL/GenBank/DDBJ whole genome shotgun (WGS) entry which is preliminary data.</text>
</comment>
<evidence type="ECO:0000256" key="6">
    <source>
        <dbReference type="ARBA" id="ARBA00022679"/>
    </source>
</evidence>
<dbReference type="FunFam" id="3.30.200.20:FF:000330">
    <property type="entry name" value="G-type lectin S-receptor-like serine/threonine-protein kinase At4g03230"/>
    <property type="match status" value="1"/>
</dbReference>
<protein>
    <recommendedName>
        <fullName evidence="2">non-specific serine/threonine protein kinase</fullName>
        <ecNumber evidence="2">2.7.11.1</ecNumber>
    </recommendedName>
</protein>
<comment type="subcellular location">
    <subcellularLocation>
        <location evidence="1">Cell membrane</location>
        <topology evidence="1">Single-pass type I membrane protein</topology>
    </subcellularLocation>
</comment>
<feature type="domain" description="Bulb-type lectin" evidence="22">
    <location>
        <begin position="1388"/>
        <end position="1513"/>
    </location>
</feature>
<evidence type="ECO:0000256" key="17">
    <source>
        <dbReference type="ARBA" id="ARBA00023180"/>
    </source>
</evidence>
<dbReference type="FunFam" id="1.10.510.10:FF:000060">
    <property type="entry name" value="G-type lectin S-receptor-like serine/threonine-protein kinase"/>
    <property type="match status" value="3"/>
</dbReference>
<evidence type="ECO:0000256" key="13">
    <source>
        <dbReference type="ARBA" id="ARBA00022989"/>
    </source>
</evidence>
<evidence type="ECO:0000313" key="25">
    <source>
        <dbReference type="Proteomes" id="UP000289738"/>
    </source>
</evidence>
<feature type="domain" description="Apple" evidence="23">
    <location>
        <begin position="902"/>
        <end position="973"/>
    </location>
</feature>
<dbReference type="InterPro" id="IPR001245">
    <property type="entry name" value="Ser-Thr/Tyr_kinase_cat_dom"/>
</dbReference>
<dbReference type="Gene3D" id="1.10.510.10">
    <property type="entry name" value="Transferase(Phosphotransferase) domain 1"/>
    <property type="match status" value="3"/>
</dbReference>
<evidence type="ECO:0000256" key="11">
    <source>
        <dbReference type="ARBA" id="ARBA00022777"/>
    </source>
</evidence>
<evidence type="ECO:0000256" key="5">
    <source>
        <dbReference type="ARBA" id="ARBA00022553"/>
    </source>
</evidence>
<keyword evidence="7 20" id="KW-0812">Transmembrane</keyword>
<keyword evidence="25" id="KW-1185">Reference proteome</keyword>